<evidence type="ECO:0000313" key="1">
    <source>
        <dbReference type="EMBL" id="KAK4015998.1"/>
    </source>
</evidence>
<dbReference type="Proteomes" id="UP001234178">
    <property type="component" value="Unassembled WGS sequence"/>
</dbReference>
<name>A0ABQ9ZT71_9CRUS</name>
<sequence length="138" mass="15965">MSFKYTETPFLSLLKNRRALNRQSVVKNVKEEKPSKYSHHHERWWLMEEEEKNTRKTFYGREGGGWGGKSQKIKNIGVRSQIEVERKDDFLLPKAVTEETTSDDESKSVKNLKGVRNGIAASREFVMFIQISCRPAGS</sequence>
<protein>
    <submittedName>
        <fullName evidence="1">Uncharacterized protein</fullName>
    </submittedName>
</protein>
<gene>
    <name evidence="1" type="ORF">OUZ56_030962</name>
</gene>
<organism evidence="1 2">
    <name type="scientific">Daphnia magna</name>
    <dbReference type="NCBI Taxonomy" id="35525"/>
    <lineage>
        <taxon>Eukaryota</taxon>
        <taxon>Metazoa</taxon>
        <taxon>Ecdysozoa</taxon>
        <taxon>Arthropoda</taxon>
        <taxon>Crustacea</taxon>
        <taxon>Branchiopoda</taxon>
        <taxon>Diplostraca</taxon>
        <taxon>Cladocera</taxon>
        <taxon>Anomopoda</taxon>
        <taxon>Daphniidae</taxon>
        <taxon>Daphnia</taxon>
    </lineage>
</organism>
<keyword evidence="2" id="KW-1185">Reference proteome</keyword>
<reference evidence="1 2" key="1">
    <citation type="journal article" date="2023" name="Nucleic Acids Res.">
        <title>The hologenome of Daphnia magna reveals possible DNA methylation and microbiome-mediated evolution of the host genome.</title>
        <authorList>
            <person name="Chaturvedi A."/>
            <person name="Li X."/>
            <person name="Dhandapani V."/>
            <person name="Marshall H."/>
            <person name="Kissane S."/>
            <person name="Cuenca-Cambronero M."/>
            <person name="Asole G."/>
            <person name="Calvet F."/>
            <person name="Ruiz-Romero M."/>
            <person name="Marangio P."/>
            <person name="Guigo R."/>
            <person name="Rago D."/>
            <person name="Mirbahai L."/>
            <person name="Eastwood N."/>
            <person name="Colbourne J.K."/>
            <person name="Zhou J."/>
            <person name="Mallon E."/>
            <person name="Orsini L."/>
        </authorList>
    </citation>
    <scope>NUCLEOTIDE SEQUENCE [LARGE SCALE GENOMIC DNA]</scope>
    <source>
        <strain evidence="1">LRV0_1</strain>
    </source>
</reference>
<proteinExistence type="predicted"/>
<accession>A0ABQ9ZT71</accession>
<dbReference type="EMBL" id="JAOYFB010000005">
    <property type="protein sequence ID" value="KAK4015998.1"/>
    <property type="molecule type" value="Genomic_DNA"/>
</dbReference>
<evidence type="ECO:0000313" key="2">
    <source>
        <dbReference type="Proteomes" id="UP001234178"/>
    </source>
</evidence>
<comment type="caution">
    <text evidence="1">The sequence shown here is derived from an EMBL/GenBank/DDBJ whole genome shotgun (WGS) entry which is preliminary data.</text>
</comment>